<gene>
    <name evidence="1" type="ORF">NZ35_01985</name>
</gene>
<sequence>MSLLQEQTPTVTVDFRLPTEFRAPVGGENETVVSVKVVNATSPINIKDWRHSSIFDVGWKFSFPHHYSDVGVKYQINVQMFHDQQPLLVELDYFVIVNTAPHRQTLQLSPVGFLYVEVQEPRAITEHEAVTISLHDVGNPETELARVMHDEQTATSFYLQYDPGSVIPGKRYELSGIENRYHQSIPVTPWQVELAPVSPTLSSRLSLWVSQWLGKPLRLFTDAGGKIR</sequence>
<name>A0A0A6FR08_9PSED</name>
<accession>A0A0A6FR08</accession>
<evidence type="ECO:0000313" key="2">
    <source>
        <dbReference type="Proteomes" id="UP000030564"/>
    </source>
</evidence>
<evidence type="ECO:0000313" key="1">
    <source>
        <dbReference type="EMBL" id="KHA75071.1"/>
    </source>
</evidence>
<reference evidence="1 2" key="1">
    <citation type="submission" date="2014-10" db="EMBL/GenBank/DDBJ databases">
        <title>Draft genome sequence of Pseudomonas chlororaphis EA105.</title>
        <authorList>
            <person name="McCully L.M."/>
            <person name="Bitzer A.S."/>
            <person name="Spence C."/>
            <person name="Bais H."/>
            <person name="Silby M.W."/>
        </authorList>
    </citation>
    <scope>NUCLEOTIDE SEQUENCE [LARGE SCALE GENOMIC DNA]</scope>
    <source>
        <strain evidence="1 2">EA105</strain>
    </source>
</reference>
<dbReference type="OrthoDB" id="6965727at2"/>
<dbReference type="AlphaFoldDB" id="A0A0A6FR08"/>
<organism evidence="1 2">
    <name type="scientific">Pseudomonas chlororaphis</name>
    <dbReference type="NCBI Taxonomy" id="587753"/>
    <lineage>
        <taxon>Bacteria</taxon>
        <taxon>Pseudomonadati</taxon>
        <taxon>Pseudomonadota</taxon>
        <taxon>Gammaproteobacteria</taxon>
        <taxon>Pseudomonadales</taxon>
        <taxon>Pseudomonadaceae</taxon>
        <taxon>Pseudomonas</taxon>
    </lineage>
</organism>
<comment type="caution">
    <text evidence="1">The sequence shown here is derived from an EMBL/GenBank/DDBJ whole genome shotgun (WGS) entry which is preliminary data.</text>
</comment>
<protein>
    <submittedName>
        <fullName evidence="1">Uncharacterized protein</fullName>
    </submittedName>
</protein>
<dbReference type="PATRIC" id="fig|587753.9.peg.404"/>
<dbReference type="Proteomes" id="UP000030564">
    <property type="component" value="Unassembled WGS sequence"/>
</dbReference>
<dbReference type="EMBL" id="JSFK01000001">
    <property type="protein sequence ID" value="KHA75071.1"/>
    <property type="molecule type" value="Genomic_DNA"/>
</dbReference>
<proteinExistence type="predicted"/>